<name>A0A5Q0C4A9_9HYPH</name>
<evidence type="ECO:0000313" key="3">
    <source>
        <dbReference type="Proteomes" id="UP000326881"/>
    </source>
</evidence>
<dbReference type="OrthoDB" id="3078754at2"/>
<dbReference type="AlphaFoldDB" id="A0A5Q0C4A9"/>
<evidence type="ECO:0000259" key="1">
    <source>
        <dbReference type="Pfam" id="PF10030"/>
    </source>
</evidence>
<dbReference type="InterPro" id="IPR019262">
    <property type="entry name" value="DUF2272"/>
</dbReference>
<dbReference type="EMBL" id="CP043498">
    <property type="protein sequence ID" value="QFY60342.1"/>
    <property type="molecule type" value="Genomic_DNA"/>
</dbReference>
<dbReference type="Pfam" id="PF10030">
    <property type="entry name" value="DUF2272"/>
    <property type="match status" value="1"/>
</dbReference>
<protein>
    <submittedName>
        <fullName evidence="2">DUF2272 domain-containing protein</fullName>
    </submittedName>
</protein>
<evidence type="ECO:0000313" key="2">
    <source>
        <dbReference type="EMBL" id="QFY60342.1"/>
    </source>
</evidence>
<organism evidence="2 3">
    <name type="scientific">Rhizobium grahamii</name>
    <dbReference type="NCBI Taxonomy" id="1120045"/>
    <lineage>
        <taxon>Bacteria</taxon>
        <taxon>Pseudomonadati</taxon>
        <taxon>Pseudomonadota</taxon>
        <taxon>Alphaproteobacteria</taxon>
        <taxon>Hyphomicrobiales</taxon>
        <taxon>Rhizobiaceae</taxon>
        <taxon>Rhizobium/Agrobacterium group</taxon>
        <taxon>Rhizobium</taxon>
    </lineage>
</organism>
<feature type="domain" description="DUF2272" evidence="1">
    <location>
        <begin position="63"/>
        <end position="208"/>
    </location>
</feature>
<reference evidence="2 3" key="1">
    <citation type="submission" date="2019-08" db="EMBL/GenBank/DDBJ databases">
        <title>Prosopis cineraria nodule microbiome.</title>
        <authorList>
            <person name="Ali R."/>
            <person name="Chaluvadi S.R."/>
            <person name="Wang X."/>
        </authorList>
    </citation>
    <scope>NUCLEOTIDE SEQUENCE [LARGE SCALE GENOMIC DNA]</scope>
    <source>
        <strain evidence="2 3">BG7</strain>
    </source>
</reference>
<dbReference type="KEGG" id="rgr:FZ934_07785"/>
<dbReference type="RefSeq" id="WP_153270588.1">
    <property type="nucleotide sequence ID" value="NZ_CP043498.1"/>
</dbReference>
<keyword evidence="3" id="KW-1185">Reference proteome</keyword>
<accession>A0A5Q0C4A9</accession>
<gene>
    <name evidence="2" type="ORF">FZ934_07785</name>
</gene>
<sequence length="211" mass="23532">MTGFSDQLVAVCKGEYTRWDNGQGRESWGRPQHAKDYYLFVKDYWKAVGNNNLDGRKVVGNIRPAWSSAFVSFCMKTSGAGNKFFYTEAHCHYVHKAMQQASGAINGYGYAARKTSAYKPKPGDVIVGGREYAQSFDYAKAELIYEADSFYPSHGDIILELTPTYALTVGGNVNDSVGQKRLKLTSQGYLHDRVNSSGREIPWIAILECLI</sequence>
<dbReference type="Proteomes" id="UP000326881">
    <property type="component" value="Chromosome"/>
</dbReference>
<proteinExistence type="predicted"/>